<accession>A0A940X1F9</accession>
<protein>
    <submittedName>
        <fullName evidence="1">DUF4275 family protein</fullName>
    </submittedName>
</protein>
<organism evidence="1 2">
    <name type="scientific">Halalkalibacter suaedae</name>
    <dbReference type="NCBI Taxonomy" id="2822140"/>
    <lineage>
        <taxon>Bacteria</taxon>
        <taxon>Bacillati</taxon>
        <taxon>Bacillota</taxon>
        <taxon>Bacilli</taxon>
        <taxon>Bacillales</taxon>
        <taxon>Bacillaceae</taxon>
        <taxon>Halalkalibacter</taxon>
    </lineage>
</organism>
<comment type="caution">
    <text evidence="1">The sequence shown here is derived from an EMBL/GenBank/DDBJ whole genome shotgun (WGS) entry which is preliminary data.</text>
</comment>
<reference evidence="1" key="1">
    <citation type="submission" date="2021-03" db="EMBL/GenBank/DDBJ databases">
        <title>Bacillus suaedae sp. nov., isolated from Suaeda aralocaspica.</title>
        <authorList>
            <person name="Lei R.F.R."/>
        </authorList>
    </citation>
    <scope>NUCLEOTIDE SEQUENCE</scope>
    <source>
        <strain evidence="1">YZJH907-2</strain>
    </source>
</reference>
<keyword evidence="2" id="KW-1185">Reference proteome</keyword>
<dbReference type="InterPro" id="IPR025454">
    <property type="entry name" value="DUF4275"/>
</dbReference>
<dbReference type="Proteomes" id="UP000678228">
    <property type="component" value="Unassembled WGS sequence"/>
</dbReference>
<dbReference type="RefSeq" id="WP_210598938.1">
    <property type="nucleotide sequence ID" value="NZ_JAGKSQ010000010.1"/>
</dbReference>
<dbReference type="AlphaFoldDB" id="A0A940X1F9"/>
<sequence length="140" mass="16749">MEIEGFLGNKGVEFIKLEGKGDELREQWAEVFANHLTESLKSKIFFKDYYWHVFSYKKLSALEKQYAVDTFNKLRTSPIYIFAQREEDAFWIEDVKQVKAQDIEGIGEFIDDIYIVDQDFSWNYVYTHEEYCGPYFYKSP</sequence>
<dbReference type="Pfam" id="PF14101">
    <property type="entry name" value="DUF4275"/>
    <property type="match status" value="1"/>
</dbReference>
<name>A0A940X1F9_9BACI</name>
<evidence type="ECO:0000313" key="1">
    <source>
        <dbReference type="EMBL" id="MBP3953079.1"/>
    </source>
</evidence>
<evidence type="ECO:0000313" key="2">
    <source>
        <dbReference type="Proteomes" id="UP000678228"/>
    </source>
</evidence>
<gene>
    <name evidence="1" type="ORF">J7W16_18310</name>
</gene>
<dbReference type="EMBL" id="JAGKSQ010000010">
    <property type="protein sequence ID" value="MBP3953079.1"/>
    <property type="molecule type" value="Genomic_DNA"/>
</dbReference>
<proteinExistence type="predicted"/>